<dbReference type="EMBL" id="NBNE01021781">
    <property type="protein sequence ID" value="OWY90833.1"/>
    <property type="molecule type" value="Genomic_DNA"/>
</dbReference>
<dbReference type="Proteomes" id="UP000198211">
    <property type="component" value="Unassembled WGS sequence"/>
</dbReference>
<evidence type="ECO:0000313" key="1">
    <source>
        <dbReference type="EMBL" id="OWY90833.1"/>
    </source>
</evidence>
<proteinExistence type="predicted"/>
<gene>
    <name evidence="1" type="ORF">PHMEG_00040856</name>
</gene>
<dbReference type="PANTHER" id="PTHR33714:SF3">
    <property type="entry name" value="COUNTING FACTOR-ASSOCIATED PROTEIN A-RELATED"/>
    <property type="match status" value="1"/>
</dbReference>
<comment type="caution">
    <text evidence="1">The sequence shown here is derived from an EMBL/GenBank/DDBJ whole genome shotgun (WGS) entry which is preliminary data.</text>
</comment>
<dbReference type="PANTHER" id="PTHR33714">
    <property type="entry name" value="COUNTING FACTOR-ASSOCIATED PROTEIN A-RELATED"/>
    <property type="match status" value="1"/>
</dbReference>
<feature type="non-terminal residue" evidence="1">
    <location>
        <position position="242"/>
    </location>
</feature>
<dbReference type="OrthoDB" id="127954at2759"/>
<reference evidence="2" key="1">
    <citation type="submission" date="2017-03" db="EMBL/GenBank/DDBJ databases">
        <title>Phytopthora megakarya and P. palmivora, two closely related causual agents of cacao black pod achieved similar genome size and gene model numbers by different mechanisms.</title>
        <authorList>
            <person name="Ali S."/>
            <person name="Shao J."/>
            <person name="Larry D.J."/>
            <person name="Kronmiller B."/>
            <person name="Shen D."/>
            <person name="Strem M.D."/>
            <person name="Melnick R.L."/>
            <person name="Guiltinan M.J."/>
            <person name="Tyler B.M."/>
            <person name="Meinhardt L.W."/>
            <person name="Bailey B.A."/>
        </authorList>
    </citation>
    <scope>NUCLEOTIDE SEQUENCE [LARGE SCALE GENOMIC DNA]</scope>
    <source>
        <strain evidence="2">zdho120</strain>
    </source>
</reference>
<organism evidence="1 2">
    <name type="scientific">Phytophthora megakarya</name>
    <dbReference type="NCBI Taxonomy" id="4795"/>
    <lineage>
        <taxon>Eukaryota</taxon>
        <taxon>Sar</taxon>
        <taxon>Stramenopiles</taxon>
        <taxon>Oomycota</taxon>
        <taxon>Peronosporomycetes</taxon>
        <taxon>Peronosporales</taxon>
        <taxon>Peronosporaceae</taxon>
        <taxon>Phytophthora</taxon>
    </lineage>
</organism>
<accession>A0A225UCX0</accession>
<dbReference type="AlphaFoldDB" id="A0A225UCX0"/>
<protein>
    <submittedName>
        <fullName evidence="1">Uncharacterized protein</fullName>
    </submittedName>
</protein>
<evidence type="ECO:0000313" key="2">
    <source>
        <dbReference type="Proteomes" id="UP000198211"/>
    </source>
</evidence>
<sequence>MATAFGVSPYVIVQKYTASQSCDPTKVASIATYSADGVCHQTGASASYAATRASDGSAVIKTYTDSATCATTGTKLVVTAAQATGNSCAANANGILDTKIFGAGTTSSVFKSTVSYSVNTNQCVSGTPTQVSTTVVDLTSSTCTATTACTGSSAPYTGTTCTSVLTYQDDMATAFGANPYVIVQKYTASQNCDPTKVASIATYSADGVCHQTGALASYAATRASDGSAVIKSYTDSATCATT</sequence>
<name>A0A225UCX0_9STRA</name>
<keyword evidence="2" id="KW-1185">Reference proteome</keyword>